<dbReference type="AlphaFoldDB" id="A0A814QZN2"/>
<dbReference type="SMART" id="SM00332">
    <property type="entry name" value="PP2Cc"/>
    <property type="match status" value="1"/>
</dbReference>
<dbReference type="Gene3D" id="3.60.40.10">
    <property type="entry name" value="PPM-type phosphatase domain"/>
    <property type="match status" value="1"/>
</dbReference>
<comment type="caution">
    <text evidence="2">The sequence shown here is derived from an EMBL/GenBank/DDBJ whole genome shotgun (WGS) entry which is preliminary data.</text>
</comment>
<organism evidence="2 3">
    <name type="scientific">Adineta ricciae</name>
    <name type="common">Rotifer</name>
    <dbReference type="NCBI Taxonomy" id="249248"/>
    <lineage>
        <taxon>Eukaryota</taxon>
        <taxon>Metazoa</taxon>
        <taxon>Spiralia</taxon>
        <taxon>Gnathifera</taxon>
        <taxon>Rotifera</taxon>
        <taxon>Eurotatoria</taxon>
        <taxon>Bdelloidea</taxon>
        <taxon>Adinetida</taxon>
        <taxon>Adinetidae</taxon>
        <taxon>Adineta</taxon>
    </lineage>
</organism>
<feature type="domain" description="PPM-type phosphatase" evidence="1">
    <location>
        <begin position="74"/>
        <end position="349"/>
    </location>
</feature>
<dbReference type="PROSITE" id="PS51746">
    <property type="entry name" value="PPM_2"/>
    <property type="match status" value="1"/>
</dbReference>
<accession>A0A814QZN2</accession>
<dbReference type="GO" id="GO:0004722">
    <property type="term" value="F:protein serine/threonine phosphatase activity"/>
    <property type="evidence" value="ECO:0007669"/>
    <property type="project" value="InterPro"/>
</dbReference>
<protein>
    <recommendedName>
        <fullName evidence="1">PPM-type phosphatase domain-containing protein</fullName>
    </recommendedName>
</protein>
<evidence type="ECO:0000313" key="2">
    <source>
        <dbReference type="EMBL" id="CAF1124838.1"/>
    </source>
</evidence>
<reference evidence="2" key="1">
    <citation type="submission" date="2021-02" db="EMBL/GenBank/DDBJ databases">
        <authorList>
            <person name="Nowell W R."/>
        </authorList>
    </citation>
    <scope>NUCLEOTIDE SEQUENCE</scope>
</reference>
<gene>
    <name evidence="2" type="ORF">EDS130_LOCUS21251</name>
</gene>
<evidence type="ECO:0000313" key="3">
    <source>
        <dbReference type="Proteomes" id="UP000663852"/>
    </source>
</evidence>
<proteinExistence type="predicted"/>
<dbReference type="InterPro" id="IPR015655">
    <property type="entry name" value="PP2C"/>
</dbReference>
<dbReference type="Pfam" id="PF00481">
    <property type="entry name" value="PP2C"/>
    <property type="match status" value="1"/>
</dbReference>
<dbReference type="InterPro" id="IPR001932">
    <property type="entry name" value="PPM-type_phosphatase-like_dom"/>
</dbReference>
<evidence type="ECO:0000259" key="1">
    <source>
        <dbReference type="PROSITE" id="PS51746"/>
    </source>
</evidence>
<dbReference type="SUPFAM" id="SSF81606">
    <property type="entry name" value="PP2C-like"/>
    <property type="match status" value="1"/>
</dbReference>
<name>A0A814QZN2_ADIRI</name>
<dbReference type="Proteomes" id="UP000663852">
    <property type="component" value="Unassembled WGS sequence"/>
</dbReference>
<dbReference type="CDD" id="cd00143">
    <property type="entry name" value="PP2Cc"/>
    <property type="match status" value="1"/>
</dbReference>
<dbReference type="InterPro" id="IPR036457">
    <property type="entry name" value="PPM-type-like_dom_sf"/>
</dbReference>
<dbReference type="PANTHER" id="PTHR47992">
    <property type="entry name" value="PROTEIN PHOSPHATASE"/>
    <property type="match status" value="1"/>
</dbReference>
<sequence length="349" mass="40078">MFCQLENILSTPDYKLSSIEALFGRNRDGHRTRHIFHLRRHHHAQHEHKEEQDHLAKFFLTKPKLEKTILRGPIFAFTSMQGWRSTMEDCHKHLIPLDNHSWKLWSYFAIFDGHNGIDAAKNASEQLGIHLINALNHMLEKQHDDTVYPDIPIHSYELDLEQLHAAIKKTYYDLDQDLRKVVKDESGCVCITCLIGPEKIYLINIGDSRAIIISNDGLVLAHTEDHKPDDPAERERIHEAGGKISKSTTGDVLRVENQLAMTRVLGDFAIDKHIVPPMADIVEYPRNLLASFIILACDGIWDVMTNEEVAQFVIHRASTNKLEEITSQLLDECIRRRGTDNMSVYIVKL</sequence>
<dbReference type="EMBL" id="CAJNOJ010000107">
    <property type="protein sequence ID" value="CAF1124838.1"/>
    <property type="molecule type" value="Genomic_DNA"/>
</dbReference>
<dbReference type="OrthoDB" id="10264738at2759"/>